<dbReference type="Proteomes" id="UP000271241">
    <property type="component" value="Unassembled WGS sequence"/>
</dbReference>
<dbReference type="SUPFAM" id="SSF81383">
    <property type="entry name" value="F-box domain"/>
    <property type="match status" value="1"/>
</dbReference>
<proteinExistence type="predicted"/>
<protein>
    <recommendedName>
        <fullName evidence="3">F-box domain-containing protein</fullName>
    </recommendedName>
</protein>
<organism evidence="1 2">
    <name type="scientific">Thamnocephalis sphaerospora</name>
    <dbReference type="NCBI Taxonomy" id="78915"/>
    <lineage>
        <taxon>Eukaryota</taxon>
        <taxon>Fungi</taxon>
        <taxon>Fungi incertae sedis</taxon>
        <taxon>Zoopagomycota</taxon>
        <taxon>Zoopagomycotina</taxon>
        <taxon>Zoopagomycetes</taxon>
        <taxon>Zoopagales</taxon>
        <taxon>Sigmoideomycetaceae</taxon>
        <taxon>Thamnocephalis</taxon>
    </lineage>
</organism>
<dbReference type="InterPro" id="IPR036047">
    <property type="entry name" value="F-box-like_dom_sf"/>
</dbReference>
<accession>A0A4P9XNJ3</accession>
<gene>
    <name evidence="1" type="ORF">THASP1DRAFT_31206</name>
</gene>
<evidence type="ECO:0000313" key="1">
    <source>
        <dbReference type="EMBL" id="RKP06981.1"/>
    </source>
</evidence>
<dbReference type="EMBL" id="KZ992784">
    <property type="protein sequence ID" value="RKP06981.1"/>
    <property type="molecule type" value="Genomic_DNA"/>
</dbReference>
<dbReference type="Gene3D" id="1.20.1280.50">
    <property type="match status" value="1"/>
</dbReference>
<evidence type="ECO:0008006" key="3">
    <source>
        <dbReference type="Google" id="ProtNLM"/>
    </source>
</evidence>
<sequence length="569" mass="63647">MATGISLLPPELWISIASYTDVLTVLRICTASRLFWCIFAKAQGLWQHLYHITFPDDASESFWLASYRSRIAESTGTSVEKAHVDWRCAITARRATVANWRLGRYTRRSCLVPELQKGRSDWLFIGFTPSELLLRNHSQSLLCAVSATATAANNTPSLVLLKEALPEEQVAAYVYGIGDYFTLLSTRNAWNDRYIWARRLAGEPAQRLVHKATIIDKRANWVLALQDREPGVQVADSWLLLDVDGKRSPCYLAALCTFNLDDYNSDSLSDAEKASLLNSNYQNACIVTASKDRATVCAINGSATRLYWIVLEVAFDCNTGEQRKRGVCGRVRTLRTGCYSDAWDGDKRMTALRVRALGGGYVYVSGSGLGCFAVLAATINVLRASGTVQPLGVAARAASRKDLRTFEYGWLEYAMQDLIVPLTRRQLLVMASRSTATQCNGERLVRLLRFHDGTVVALYQLPASSFIDHILDDLALVIARHDEDYRLLLFDVYTGATVRVIRSAVYSTYPDLSKASPIYLFDALQQEPVRSADEKEHSRLVAASPEDKRKLLARHVCWLDFMPDIARQV</sequence>
<keyword evidence="2" id="KW-1185">Reference proteome</keyword>
<name>A0A4P9XNJ3_9FUNG</name>
<evidence type="ECO:0000313" key="2">
    <source>
        <dbReference type="Proteomes" id="UP000271241"/>
    </source>
</evidence>
<reference evidence="2" key="1">
    <citation type="journal article" date="2018" name="Nat. Microbiol.">
        <title>Leveraging single-cell genomics to expand the fungal tree of life.</title>
        <authorList>
            <person name="Ahrendt S.R."/>
            <person name="Quandt C.A."/>
            <person name="Ciobanu D."/>
            <person name="Clum A."/>
            <person name="Salamov A."/>
            <person name="Andreopoulos B."/>
            <person name="Cheng J.F."/>
            <person name="Woyke T."/>
            <person name="Pelin A."/>
            <person name="Henrissat B."/>
            <person name="Reynolds N.K."/>
            <person name="Benny G.L."/>
            <person name="Smith M.E."/>
            <person name="James T.Y."/>
            <person name="Grigoriev I.V."/>
        </authorList>
    </citation>
    <scope>NUCLEOTIDE SEQUENCE [LARGE SCALE GENOMIC DNA]</scope>
    <source>
        <strain evidence="2">RSA 1356</strain>
    </source>
</reference>
<dbReference type="AlphaFoldDB" id="A0A4P9XNJ3"/>